<sequence>MGPDLPLVIAVGVLFLTAFATDHEERGRSPAPRHYRPSRGGSANPPIPTVPETLHGSGVEQREHRRKQRARSATKRRYGGGDNGSWQRRAKSSGSRRDDRNTISSAHQQRSPAYQPDNRGDDIPLGILHPQCRSSSSGSQADSLSSSIYCNGYNPSVPTWGSYWPYYYYDPYPHPSMPLPPRPPNRYLVPMNPALYLHPMPNLGPGVPRPAEPRPKSSRRRTSRHRPSNPQSPVSDPGPRVQSHQTSSGNMVSCGQTRPHSAPERSYRAPQPRSAAPMSPYGRAETASATLPNNEPAVLTTEDVGPCPSCCLWWPRT</sequence>
<feature type="region of interest" description="Disordered" evidence="1">
    <location>
        <begin position="23"/>
        <end position="144"/>
    </location>
</feature>
<evidence type="ECO:0000256" key="1">
    <source>
        <dbReference type="SAM" id="MobiDB-lite"/>
    </source>
</evidence>
<feature type="compositionally biased region" description="Basic residues" evidence="1">
    <location>
        <begin position="216"/>
        <end position="227"/>
    </location>
</feature>
<feature type="compositionally biased region" description="Basic residues" evidence="1">
    <location>
        <begin position="64"/>
        <end position="78"/>
    </location>
</feature>
<proteinExistence type="predicted"/>
<dbReference type="Proteomes" id="UP000039324">
    <property type="component" value="Unassembled WGS sequence"/>
</dbReference>
<evidence type="ECO:0000313" key="3">
    <source>
        <dbReference type="EMBL" id="CEO99333.1"/>
    </source>
</evidence>
<dbReference type="AlphaFoldDB" id="A0A0G4IVG3"/>
<accession>A0A0G4IVG3</accession>
<feature type="compositionally biased region" description="Polar residues" evidence="1">
    <location>
        <begin position="242"/>
        <end position="259"/>
    </location>
</feature>
<dbReference type="EMBL" id="CDSF01000090">
    <property type="protein sequence ID" value="CEO99333.1"/>
    <property type="molecule type" value="Genomic_DNA"/>
</dbReference>
<feature type="compositionally biased region" description="Polar residues" evidence="1">
    <location>
        <begin position="102"/>
        <end position="112"/>
    </location>
</feature>
<reference evidence="3 4" key="1">
    <citation type="submission" date="2015-02" db="EMBL/GenBank/DDBJ databases">
        <authorList>
            <person name="Chooi Y.-H."/>
        </authorList>
    </citation>
    <scope>NUCLEOTIDE SEQUENCE [LARGE SCALE GENOMIC DNA]</scope>
    <source>
        <strain evidence="3">E3</strain>
    </source>
</reference>
<organism evidence="3 4">
    <name type="scientific">Plasmodiophora brassicae</name>
    <name type="common">Clubroot disease agent</name>
    <dbReference type="NCBI Taxonomy" id="37360"/>
    <lineage>
        <taxon>Eukaryota</taxon>
        <taxon>Sar</taxon>
        <taxon>Rhizaria</taxon>
        <taxon>Endomyxa</taxon>
        <taxon>Phytomyxea</taxon>
        <taxon>Plasmodiophorida</taxon>
        <taxon>Plasmodiophoridae</taxon>
        <taxon>Plasmodiophora</taxon>
    </lineage>
</organism>
<feature type="compositionally biased region" description="Low complexity" evidence="1">
    <location>
        <begin position="134"/>
        <end position="144"/>
    </location>
</feature>
<keyword evidence="2" id="KW-0732">Signal</keyword>
<protein>
    <submittedName>
        <fullName evidence="3">Uncharacterized protein</fullName>
    </submittedName>
</protein>
<gene>
    <name evidence="3" type="ORF">PBRA_001239</name>
</gene>
<evidence type="ECO:0000256" key="2">
    <source>
        <dbReference type="SAM" id="SignalP"/>
    </source>
</evidence>
<feature type="region of interest" description="Disordered" evidence="1">
    <location>
        <begin position="200"/>
        <end position="290"/>
    </location>
</feature>
<feature type="chain" id="PRO_5005193164" evidence="2">
    <location>
        <begin position="21"/>
        <end position="317"/>
    </location>
</feature>
<feature type="signal peptide" evidence="2">
    <location>
        <begin position="1"/>
        <end position="20"/>
    </location>
</feature>
<evidence type="ECO:0000313" key="4">
    <source>
        <dbReference type="Proteomes" id="UP000039324"/>
    </source>
</evidence>
<keyword evidence="4" id="KW-1185">Reference proteome</keyword>
<name>A0A0G4IVG3_PLABS</name>